<dbReference type="InterPro" id="IPR012334">
    <property type="entry name" value="Pectin_lyas_fold"/>
</dbReference>
<feature type="chain" id="PRO_5046606677" evidence="2">
    <location>
        <begin position="19"/>
        <end position="503"/>
    </location>
</feature>
<dbReference type="InterPro" id="IPR011050">
    <property type="entry name" value="Pectin_lyase_fold/virulence"/>
</dbReference>
<feature type="compositionally biased region" description="Basic and acidic residues" evidence="1">
    <location>
        <begin position="494"/>
        <end position="503"/>
    </location>
</feature>
<gene>
    <name evidence="3" type="ORF">LZC94_23020</name>
</gene>
<dbReference type="SUPFAM" id="SSF51126">
    <property type="entry name" value="Pectin lyase-like"/>
    <property type="match status" value="1"/>
</dbReference>
<evidence type="ECO:0000313" key="3">
    <source>
        <dbReference type="EMBL" id="WXB20395.1"/>
    </source>
</evidence>
<feature type="region of interest" description="Disordered" evidence="1">
    <location>
        <begin position="253"/>
        <end position="273"/>
    </location>
</feature>
<dbReference type="Proteomes" id="UP001370348">
    <property type="component" value="Chromosome"/>
</dbReference>
<accession>A0ABZ2MCZ7</accession>
<dbReference type="RefSeq" id="WP_394829683.1">
    <property type="nucleotide sequence ID" value="NZ_CP089984.1"/>
</dbReference>
<protein>
    <submittedName>
        <fullName evidence="3">Uncharacterized protein</fullName>
    </submittedName>
</protein>
<feature type="region of interest" description="Disordered" evidence="1">
    <location>
        <begin position="307"/>
        <end position="334"/>
    </location>
</feature>
<organism evidence="3 4">
    <name type="scientific">Pendulispora albinea</name>
    <dbReference type="NCBI Taxonomy" id="2741071"/>
    <lineage>
        <taxon>Bacteria</taxon>
        <taxon>Pseudomonadati</taxon>
        <taxon>Myxococcota</taxon>
        <taxon>Myxococcia</taxon>
        <taxon>Myxococcales</taxon>
        <taxon>Sorangiineae</taxon>
        <taxon>Pendulisporaceae</taxon>
        <taxon>Pendulispora</taxon>
    </lineage>
</organism>
<feature type="signal peptide" evidence="2">
    <location>
        <begin position="1"/>
        <end position="18"/>
    </location>
</feature>
<dbReference type="EMBL" id="CP089984">
    <property type="protein sequence ID" value="WXB20395.1"/>
    <property type="molecule type" value="Genomic_DNA"/>
</dbReference>
<dbReference type="Gene3D" id="2.160.20.10">
    <property type="entry name" value="Single-stranded right-handed beta-helix, Pectin lyase-like"/>
    <property type="match status" value="1"/>
</dbReference>
<feature type="region of interest" description="Disordered" evidence="1">
    <location>
        <begin position="208"/>
        <end position="234"/>
    </location>
</feature>
<feature type="compositionally biased region" description="Basic residues" evidence="1">
    <location>
        <begin position="439"/>
        <end position="448"/>
    </location>
</feature>
<evidence type="ECO:0000256" key="2">
    <source>
        <dbReference type="SAM" id="SignalP"/>
    </source>
</evidence>
<feature type="region of interest" description="Disordered" evidence="1">
    <location>
        <begin position="439"/>
        <end position="503"/>
    </location>
</feature>
<evidence type="ECO:0000256" key="1">
    <source>
        <dbReference type="SAM" id="MobiDB-lite"/>
    </source>
</evidence>
<keyword evidence="2" id="KW-0732">Signal</keyword>
<dbReference type="PROSITE" id="PS51257">
    <property type="entry name" value="PROKAR_LIPOPROTEIN"/>
    <property type="match status" value="1"/>
</dbReference>
<name>A0ABZ2MCZ7_9BACT</name>
<proteinExistence type="predicted"/>
<reference evidence="3 4" key="1">
    <citation type="submission" date="2021-12" db="EMBL/GenBank/DDBJ databases">
        <title>Discovery of the Pendulisporaceae a myxobacterial family with distinct sporulation behavior and unique specialized metabolism.</title>
        <authorList>
            <person name="Garcia R."/>
            <person name="Popoff A."/>
            <person name="Bader C.D."/>
            <person name="Loehr J."/>
            <person name="Walesch S."/>
            <person name="Walt C."/>
            <person name="Boldt J."/>
            <person name="Bunk B."/>
            <person name="Haeckl F.J.F.P.J."/>
            <person name="Gunesch A.P."/>
            <person name="Birkelbach J."/>
            <person name="Nuebel U."/>
            <person name="Pietschmann T."/>
            <person name="Bach T."/>
            <person name="Mueller R."/>
        </authorList>
    </citation>
    <scope>NUCLEOTIDE SEQUENCE [LARGE SCALE GENOMIC DNA]</scope>
    <source>
        <strain evidence="3 4">MSr11954</strain>
    </source>
</reference>
<feature type="compositionally biased region" description="Basic and acidic residues" evidence="1">
    <location>
        <begin position="449"/>
        <end position="460"/>
    </location>
</feature>
<keyword evidence="4" id="KW-1185">Reference proteome</keyword>
<evidence type="ECO:0000313" key="4">
    <source>
        <dbReference type="Proteomes" id="UP001370348"/>
    </source>
</evidence>
<sequence length="503" mass="49638">MRTWLVGSLVCFAGIAVAGGVFIACDNAGSCDFHRCDPPFDGGHAGVPGCETLDKDPKDNPACIHDEIGVFVSPFGVNTNLGTQASPVASIAVALEKVGTVKKRIYICDGTYSGPVTISARSVSLYGGFQCAGGSWKIADGASVIIESPDATPALLVDHTANPITIADLTFKSKAATAPGGSSIAGRVTESKDVAFKRVTFAAEAGAEGVAGEPQGKYDQPAPNGNNGASGGGVSRNTCPAGMAASVGGAGGAVGADGGSGEPKLDEYPPGYTGAGGDVNRAGCGGPALPGAFGAGGAAGGGASIPGVLTGQGWGPQSGERGGNGRTAQGGGGGAGYTQIGGGGGAGGCGGLGGTSGGAGGSSIALLVFQTKVTLDACTLQASDGKSGGKGGAGQVGQLGSALKGVGVGTDSCDGALGESAARGRWWRWRRRFVARTRLQRHQARDRRRRGDGSRYEPARATRRKGAGRTWRGKGEGRQGVGSAEPGGAGRRRPGVERRGQGH</sequence>